<evidence type="ECO:0000256" key="4">
    <source>
        <dbReference type="ARBA" id="ARBA00012735"/>
    </source>
</evidence>
<dbReference type="InterPro" id="IPR050607">
    <property type="entry name" value="NOS"/>
</dbReference>
<evidence type="ECO:0000256" key="7">
    <source>
        <dbReference type="ARBA" id="ARBA00022723"/>
    </source>
</evidence>
<proteinExistence type="inferred from homology"/>
<comment type="cofactor">
    <cofactor evidence="1 11 12">
        <name>heme</name>
        <dbReference type="ChEBI" id="CHEBI:30413"/>
    </cofactor>
</comment>
<dbReference type="GO" id="GO:0020037">
    <property type="term" value="F:heme binding"/>
    <property type="evidence" value="ECO:0007669"/>
    <property type="project" value="InterPro"/>
</dbReference>
<dbReference type="AlphaFoldDB" id="A0AB73UCN5"/>
<evidence type="ECO:0000256" key="1">
    <source>
        <dbReference type="ARBA" id="ARBA00001971"/>
    </source>
</evidence>
<dbReference type="InterPro" id="IPR017142">
    <property type="entry name" value="Nitric_oxide_synthase_Oase-su"/>
</dbReference>
<keyword evidence="8 11" id="KW-0560">Oxidoreductase</keyword>
<comment type="catalytic activity">
    <reaction evidence="10">
        <text>3 reduced [flavodoxin] + 2 L-arginine + 4 O2 = 3 oxidized [flavodoxin] + 2 L-citrulline + 2 nitric oxide + 4 H2O + 5 H(+)</text>
        <dbReference type="Rhea" id="RHEA:52324"/>
        <dbReference type="Rhea" id="RHEA-COMP:10622"/>
        <dbReference type="Rhea" id="RHEA-COMP:10623"/>
        <dbReference type="ChEBI" id="CHEBI:15377"/>
        <dbReference type="ChEBI" id="CHEBI:15378"/>
        <dbReference type="ChEBI" id="CHEBI:15379"/>
        <dbReference type="ChEBI" id="CHEBI:16480"/>
        <dbReference type="ChEBI" id="CHEBI:32682"/>
        <dbReference type="ChEBI" id="CHEBI:57618"/>
        <dbReference type="ChEBI" id="CHEBI:57743"/>
        <dbReference type="ChEBI" id="CHEBI:58210"/>
        <dbReference type="EC" id="1.14.14.47"/>
    </reaction>
</comment>
<evidence type="ECO:0000313" key="14">
    <source>
        <dbReference type="EMBL" id="QHV41722.1"/>
    </source>
</evidence>
<comment type="function">
    <text evidence="2 11">Catalyzes the production of nitric oxide.</text>
</comment>
<evidence type="ECO:0000256" key="12">
    <source>
        <dbReference type="PIRSR" id="PIRSR037219-1"/>
    </source>
</evidence>
<sequence length="356" mass="41012">MLTKNKLLDEATNFITDYYNEMRLSQKIQERLKQIESDIEVFGTYEHTFEELVYGAKVAWRNNNRCIGRLFWDKLSVLDARDVNDVEGIYNALIHHIQYATNGGKIKPTITIFKQYKGDDNNIRIYNHQLIRYAGYETEKGIIGDSQSIDFTKKCENSGWSGSKSHFDVLPLVFSIDGGIPIYKQIPKEDVKEVIIEHPEYPIRSLGVRWYGIPIISSMRLEIGGISYTAAPFNGWYMGTEIGARNLADEDRYNILPNIADVLGLDTQKNSMLWKDRALVELNIAVLHSFKKEGVTIVDHHTAAQQFLQFEKQEVKCGRMVTGNWVWLVPPLSPATTHIYHKPYSNKIIRPNYFLK</sequence>
<dbReference type="Proteomes" id="UP000464780">
    <property type="component" value="Chromosome"/>
</dbReference>
<dbReference type="InterPro" id="IPR044944">
    <property type="entry name" value="NOS_dom_3"/>
</dbReference>
<evidence type="ECO:0000256" key="8">
    <source>
        <dbReference type="ARBA" id="ARBA00023002"/>
    </source>
</evidence>
<feature type="binding site" description="axial binding residue" evidence="12">
    <location>
        <position position="66"/>
    </location>
    <ligand>
        <name>heme</name>
        <dbReference type="ChEBI" id="CHEBI:30413"/>
    </ligand>
    <ligandPart>
        <name>Fe</name>
        <dbReference type="ChEBI" id="CHEBI:18248"/>
    </ligandPart>
</feature>
<evidence type="ECO:0000256" key="11">
    <source>
        <dbReference type="PIRNR" id="PIRNR037219"/>
    </source>
</evidence>
<protein>
    <recommendedName>
        <fullName evidence="5 11">Nitric oxide synthase oxygenase</fullName>
        <ecNumber evidence="4 11">1.14.14.47</ecNumber>
    </recommendedName>
</protein>
<dbReference type="PIRSF" id="PIRSF037219">
    <property type="entry name" value="NOS_oxygenase"/>
    <property type="match status" value="1"/>
</dbReference>
<dbReference type="Pfam" id="PF02898">
    <property type="entry name" value="NO_synthase"/>
    <property type="match status" value="1"/>
</dbReference>
<dbReference type="PANTHER" id="PTHR43410:SF1">
    <property type="entry name" value="NITRIC OXIDE SYNTHASE"/>
    <property type="match status" value="1"/>
</dbReference>
<dbReference type="Gene3D" id="3.90.1230.10">
    <property type="entry name" value="Nitric Oxide Synthase, Chain A, domain 3"/>
    <property type="match status" value="1"/>
</dbReference>
<dbReference type="InterPro" id="IPR044943">
    <property type="entry name" value="NOS_dom_1"/>
</dbReference>
<dbReference type="PROSITE" id="PS60001">
    <property type="entry name" value="NOS"/>
    <property type="match status" value="1"/>
</dbReference>
<dbReference type="SUPFAM" id="SSF56512">
    <property type="entry name" value="Nitric oxide (NO) synthase oxygenase domain"/>
    <property type="match status" value="1"/>
</dbReference>
<reference evidence="14 15" key="1">
    <citation type="submission" date="2018-03" db="EMBL/GenBank/DDBJ databases">
        <title>The complete genome of bacterial strain SGAir0260.</title>
        <authorList>
            <person name="Schuster S.C."/>
        </authorList>
    </citation>
    <scope>NUCLEOTIDE SEQUENCE [LARGE SCALE GENOMIC DNA]</scope>
    <source>
        <strain evidence="14 15">SGAir0260</strain>
    </source>
</reference>
<evidence type="ECO:0000256" key="2">
    <source>
        <dbReference type="ARBA" id="ARBA00002642"/>
    </source>
</evidence>
<gene>
    <name evidence="14" type="ORF">C1N66_00495</name>
</gene>
<evidence type="ECO:0000256" key="6">
    <source>
        <dbReference type="ARBA" id="ARBA00022617"/>
    </source>
</evidence>
<dbReference type="EC" id="1.14.14.47" evidence="4 11"/>
<evidence type="ECO:0000256" key="3">
    <source>
        <dbReference type="ARBA" id="ARBA00005411"/>
    </source>
</evidence>
<evidence type="ECO:0000256" key="10">
    <source>
        <dbReference type="ARBA" id="ARBA00048713"/>
    </source>
</evidence>
<organism evidence="14 15">
    <name type="scientific">Bacillus cereus</name>
    <dbReference type="NCBI Taxonomy" id="1396"/>
    <lineage>
        <taxon>Bacteria</taxon>
        <taxon>Bacillati</taxon>
        <taxon>Bacillota</taxon>
        <taxon>Bacilli</taxon>
        <taxon>Bacillales</taxon>
        <taxon>Bacillaceae</taxon>
        <taxon>Bacillus</taxon>
        <taxon>Bacillus cereus group</taxon>
    </lineage>
</organism>
<comment type="subunit">
    <text evidence="11">Homodimer.</text>
</comment>
<dbReference type="GO" id="GO:0046872">
    <property type="term" value="F:metal ion binding"/>
    <property type="evidence" value="ECO:0007669"/>
    <property type="project" value="UniProtKB-KW"/>
</dbReference>
<dbReference type="InterPro" id="IPR036119">
    <property type="entry name" value="NOS_N_sf"/>
</dbReference>
<dbReference type="InterPro" id="IPR044940">
    <property type="entry name" value="NOS_dom_2"/>
</dbReference>
<comment type="miscellaneous">
    <text evidence="11">This protein is similar to the oxygenase domain of eukaryotic nitric oxide synthases but lacks the reductase domain which, in eukaryotes, is responsible for transfer of electrons to the ferric heme during nitric oxide synthesis.</text>
</comment>
<dbReference type="Gene3D" id="3.90.340.10">
    <property type="entry name" value="Nitric Oxide Synthase, Chain A, domain 1"/>
    <property type="match status" value="1"/>
</dbReference>
<dbReference type="GO" id="GO:0004517">
    <property type="term" value="F:nitric-oxide synthase activity"/>
    <property type="evidence" value="ECO:0007669"/>
    <property type="project" value="InterPro"/>
</dbReference>
<dbReference type="CDD" id="cd00575">
    <property type="entry name" value="NOS_oxygenase"/>
    <property type="match status" value="1"/>
</dbReference>
<name>A0AB73UCN5_BACCE</name>
<evidence type="ECO:0000313" key="15">
    <source>
        <dbReference type="Proteomes" id="UP000464780"/>
    </source>
</evidence>
<accession>A0AB73UCN5</accession>
<keyword evidence="9 11" id="KW-0408">Iron</keyword>
<keyword evidence="7 11" id="KW-0479">Metal-binding</keyword>
<evidence type="ECO:0000256" key="9">
    <source>
        <dbReference type="ARBA" id="ARBA00023004"/>
    </source>
</evidence>
<feature type="domain" description="Nitric oxide synthase (NOS)" evidence="13">
    <location>
        <begin position="65"/>
        <end position="72"/>
    </location>
</feature>
<evidence type="ECO:0000256" key="5">
    <source>
        <dbReference type="ARBA" id="ARBA00018859"/>
    </source>
</evidence>
<dbReference type="GO" id="GO:0006809">
    <property type="term" value="P:nitric oxide biosynthetic process"/>
    <property type="evidence" value="ECO:0007669"/>
    <property type="project" value="InterPro"/>
</dbReference>
<evidence type="ECO:0000259" key="13">
    <source>
        <dbReference type="PROSITE" id="PS60001"/>
    </source>
</evidence>
<dbReference type="RefSeq" id="WP_162279651.1">
    <property type="nucleotide sequence ID" value="NZ_CP028009.1"/>
</dbReference>
<keyword evidence="6 11" id="KW-0349">Heme</keyword>
<dbReference type="Gene3D" id="3.90.440.10">
    <property type="entry name" value="Nitric Oxide Synthase,Heme Domain,Chain A domain 2"/>
    <property type="match status" value="1"/>
</dbReference>
<dbReference type="InterPro" id="IPR004030">
    <property type="entry name" value="NOS_N"/>
</dbReference>
<comment type="similarity">
    <text evidence="3 11">Belongs to the NOS family. Bacterial NOS oxygenase subfamily.</text>
</comment>
<dbReference type="PANTHER" id="PTHR43410">
    <property type="entry name" value="NITRIC OXIDE SYNTHASE OXYGENASE"/>
    <property type="match status" value="1"/>
</dbReference>
<dbReference type="EMBL" id="CP028009">
    <property type="protein sequence ID" value="QHV41722.1"/>
    <property type="molecule type" value="Genomic_DNA"/>
</dbReference>